<dbReference type="Pfam" id="PF00106">
    <property type="entry name" value="adh_short"/>
    <property type="match status" value="1"/>
</dbReference>
<evidence type="ECO:0000256" key="2">
    <source>
        <dbReference type="RuleBase" id="RU000363"/>
    </source>
</evidence>
<dbReference type="InterPro" id="IPR002347">
    <property type="entry name" value="SDR_fam"/>
</dbReference>
<gene>
    <name evidence="3" type="ORF">SAMN04488071_0271</name>
</gene>
<keyword evidence="4" id="KW-1185">Reference proteome</keyword>
<dbReference type="PROSITE" id="PS00061">
    <property type="entry name" value="ADH_SHORT"/>
    <property type="match status" value="1"/>
</dbReference>
<sequence length="246" mass="25594">MTRVALITGASSGIGDATAKAFADAGYNVLAVGRNAERLQAVVAHAPDRITPIVQDLTGPEVCAELIDHAVQKFGRLDVLVNNAGIISRTTAEDTTDTIWRQTMTVNLDVPFYLSRAAVPHLRNTKGRIINVASDWGLSGGEKAAAYCASKGGLVLLTKAMARDHAADGITVNAVCPGDVVTPMLEKEAADQGMTHQEALQAWKADVPTGRLTEAGEVAAMILYLASDVAAQVTGTAMLIDGGGSA</sequence>
<dbReference type="AlphaFoldDB" id="A0A1G6TMU0"/>
<organism evidence="3 4">
    <name type="scientific">Kordiimonas lacus</name>
    <dbReference type="NCBI Taxonomy" id="637679"/>
    <lineage>
        <taxon>Bacteria</taxon>
        <taxon>Pseudomonadati</taxon>
        <taxon>Pseudomonadota</taxon>
        <taxon>Alphaproteobacteria</taxon>
        <taxon>Kordiimonadales</taxon>
        <taxon>Kordiimonadaceae</taxon>
        <taxon>Kordiimonas</taxon>
    </lineage>
</organism>
<dbReference type="FunFam" id="3.40.50.720:FF:000084">
    <property type="entry name" value="Short-chain dehydrogenase reductase"/>
    <property type="match status" value="1"/>
</dbReference>
<dbReference type="PRINTS" id="PR00080">
    <property type="entry name" value="SDRFAMILY"/>
</dbReference>
<evidence type="ECO:0000256" key="1">
    <source>
        <dbReference type="ARBA" id="ARBA00006484"/>
    </source>
</evidence>
<dbReference type="PANTHER" id="PTHR43975:SF2">
    <property type="entry name" value="EG:BACR7A4.14 PROTEIN-RELATED"/>
    <property type="match status" value="1"/>
</dbReference>
<comment type="similarity">
    <text evidence="1 2">Belongs to the short-chain dehydrogenases/reductases (SDR) family.</text>
</comment>
<dbReference type="InterPro" id="IPR020904">
    <property type="entry name" value="Sc_DH/Rdtase_CS"/>
</dbReference>
<proteinExistence type="inferred from homology"/>
<dbReference type="InterPro" id="IPR036291">
    <property type="entry name" value="NAD(P)-bd_dom_sf"/>
</dbReference>
<dbReference type="CDD" id="cd05233">
    <property type="entry name" value="SDR_c"/>
    <property type="match status" value="1"/>
</dbReference>
<dbReference type="PRINTS" id="PR00081">
    <property type="entry name" value="GDHRDH"/>
</dbReference>
<protein>
    <submittedName>
        <fullName evidence="3">NAD(P)-dependent dehydrogenase, short-chain alcohol dehydrogenase family</fullName>
    </submittedName>
</protein>
<evidence type="ECO:0000313" key="3">
    <source>
        <dbReference type="EMBL" id="SDD29655.1"/>
    </source>
</evidence>
<dbReference type="RefSeq" id="WP_068308739.1">
    <property type="nucleotide sequence ID" value="NZ_FNAK01000001.1"/>
</dbReference>
<dbReference type="STRING" id="637679.GCA_001550055_00618"/>
<evidence type="ECO:0000313" key="4">
    <source>
        <dbReference type="Proteomes" id="UP000183685"/>
    </source>
</evidence>
<reference evidence="3 4" key="1">
    <citation type="submission" date="2016-10" db="EMBL/GenBank/DDBJ databases">
        <authorList>
            <person name="de Groot N.N."/>
        </authorList>
    </citation>
    <scope>NUCLEOTIDE SEQUENCE [LARGE SCALE GENOMIC DNA]</scope>
    <source>
        <strain evidence="3 4">CGMCC 1.9109</strain>
    </source>
</reference>
<dbReference type="Proteomes" id="UP000183685">
    <property type="component" value="Unassembled WGS sequence"/>
</dbReference>
<dbReference type="PANTHER" id="PTHR43975">
    <property type="entry name" value="ZGC:101858"/>
    <property type="match status" value="1"/>
</dbReference>
<dbReference type="EMBL" id="FNAK01000001">
    <property type="protein sequence ID" value="SDD29655.1"/>
    <property type="molecule type" value="Genomic_DNA"/>
</dbReference>
<name>A0A1G6TMU0_9PROT</name>
<dbReference type="SUPFAM" id="SSF51735">
    <property type="entry name" value="NAD(P)-binding Rossmann-fold domains"/>
    <property type="match status" value="1"/>
</dbReference>
<dbReference type="Gene3D" id="3.40.50.720">
    <property type="entry name" value="NAD(P)-binding Rossmann-like Domain"/>
    <property type="match status" value="1"/>
</dbReference>
<accession>A0A1G6TMU0</accession>
<dbReference type="OrthoDB" id="9789398at2"/>